<proteinExistence type="predicted"/>
<evidence type="ECO:0000313" key="1">
    <source>
        <dbReference type="EMBL" id="TWW68280.1"/>
    </source>
</evidence>
<name>A0A5C6NQ74_9TELE</name>
<dbReference type="Proteomes" id="UP000324091">
    <property type="component" value="Chromosome 19"/>
</dbReference>
<dbReference type="EMBL" id="RHFK02000011">
    <property type="protein sequence ID" value="TWW68280.1"/>
    <property type="molecule type" value="Genomic_DNA"/>
</dbReference>
<reference evidence="1 2" key="1">
    <citation type="submission" date="2019-04" db="EMBL/GenBank/DDBJ databases">
        <title>Chromosome genome assembly for Takifugu flavidus.</title>
        <authorList>
            <person name="Xiao S."/>
        </authorList>
    </citation>
    <scope>NUCLEOTIDE SEQUENCE [LARGE SCALE GENOMIC DNA]</scope>
    <source>
        <strain evidence="1">HTHZ2018</strain>
        <tissue evidence="1">Muscle</tissue>
    </source>
</reference>
<keyword evidence="2" id="KW-1185">Reference proteome</keyword>
<gene>
    <name evidence="1" type="ORF">D4764_19G0000780</name>
</gene>
<comment type="caution">
    <text evidence="1">The sequence shown here is derived from an EMBL/GenBank/DDBJ whole genome shotgun (WGS) entry which is preliminary data.</text>
</comment>
<dbReference type="AlphaFoldDB" id="A0A5C6NQ74"/>
<accession>A0A5C6NQ74</accession>
<protein>
    <submittedName>
        <fullName evidence="1">Uncharacterized protein</fullName>
    </submittedName>
</protein>
<sequence>MIEQEVPMEVMENETWTHSSYVPHYLLRGDPFASRLSKEADIVAALYICIIGAALQESYKMASRSPPLCMLWKTLCCLQHPQHDWCGGSEGRLRKAYL</sequence>
<organism evidence="1 2">
    <name type="scientific">Takifugu flavidus</name>
    <name type="common">sansaifugu</name>
    <dbReference type="NCBI Taxonomy" id="433684"/>
    <lineage>
        <taxon>Eukaryota</taxon>
        <taxon>Metazoa</taxon>
        <taxon>Chordata</taxon>
        <taxon>Craniata</taxon>
        <taxon>Vertebrata</taxon>
        <taxon>Euteleostomi</taxon>
        <taxon>Actinopterygii</taxon>
        <taxon>Neopterygii</taxon>
        <taxon>Teleostei</taxon>
        <taxon>Neoteleostei</taxon>
        <taxon>Acanthomorphata</taxon>
        <taxon>Eupercaria</taxon>
        <taxon>Tetraodontiformes</taxon>
        <taxon>Tetradontoidea</taxon>
        <taxon>Tetraodontidae</taxon>
        <taxon>Takifugu</taxon>
    </lineage>
</organism>
<evidence type="ECO:0000313" key="2">
    <source>
        <dbReference type="Proteomes" id="UP000324091"/>
    </source>
</evidence>